<evidence type="ECO:0000313" key="2">
    <source>
        <dbReference type="EMBL" id="MDX3702563.1"/>
    </source>
</evidence>
<accession>A0ABU4NIE3</accession>
<dbReference type="RefSeq" id="WP_276145777.1">
    <property type="nucleotide sequence ID" value="NZ_JARAYT010000008.1"/>
</dbReference>
<feature type="region of interest" description="Disordered" evidence="1">
    <location>
        <begin position="1"/>
        <end position="41"/>
    </location>
</feature>
<keyword evidence="3" id="KW-1185">Reference proteome</keyword>
<feature type="compositionally biased region" description="Basic and acidic residues" evidence="1">
    <location>
        <begin position="9"/>
        <end position="32"/>
    </location>
</feature>
<dbReference type="EMBL" id="JARAYU010000007">
    <property type="protein sequence ID" value="MDX3702563.1"/>
    <property type="molecule type" value="Genomic_DNA"/>
</dbReference>
<organism evidence="2 3">
    <name type="scientific">Streptomyces europaeiscabiei</name>
    <dbReference type="NCBI Taxonomy" id="146819"/>
    <lineage>
        <taxon>Bacteria</taxon>
        <taxon>Bacillati</taxon>
        <taxon>Actinomycetota</taxon>
        <taxon>Actinomycetes</taxon>
        <taxon>Kitasatosporales</taxon>
        <taxon>Streptomycetaceae</taxon>
        <taxon>Streptomyces</taxon>
    </lineage>
</organism>
<dbReference type="Proteomes" id="UP001271274">
    <property type="component" value="Unassembled WGS sequence"/>
</dbReference>
<name>A0ABU4NIE3_9ACTN</name>
<reference evidence="2 3" key="1">
    <citation type="journal article" date="2023" name="Microb. Genom.">
        <title>Mesoterricola silvestris gen. nov., sp. nov., Mesoterricola sediminis sp. nov., Geothrix oryzae sp. nov., Geothrix edaphica sp. nov., Geothrix rubra sp. nov., and Geothrix limicola sp. nov., six novel members of Acidobacteriota isolated from soils.</title>
        <authorList>
            <person name="Weisberg A.J."/>
            <person name="Pearce E."/>
            <person name="Kramer C.G."/>
            <person name="Chang J.H."/>
            <person name="Clarke C.R."/>
        </authorList>
    </citation>
    <scope>NUCLEOTIDE SEQUENCE [LARGE SCALE GENOMIC DNA]</scope>
    <source>
        <strain evidence="2 3">ID09-01A</strain>
    </source>
</reference>
<proteinExistence type="predicted"/>
<evidence type="ECO:0000256" key="1">
    <source>
        <dbReference type="SAM" id="MobiDB-lite"/>
    </source>
</evidence>
<comment type="caution">
    <text evidence="2">The sequence shown here is derived from an EMBL/GenBank/DDBJ whole genome shotgun (WGS) entry which is preliminary data.</text>
</comment>
<gene>
    <name evidence="2" type="ORF">PV662_22860</name>
</gene>
<protein>
    <submittedName>
        <fullName evidence="2">Uncharacterized protein</fullName>
    </submittedName>
</protein>
<evidence type="ECO:0000313" key="3">
    <source>
        <dbReference type="Proteomes" id="UP001271274"/>
    </source>
</evidence>
<sequence length="41" mass="4813">MIDQTESPAEPKSEPYRSEPYRSKPYRSERYESWSGQTGTT</sequence>